<keyword evidence="3" id="KW-0067">ATP-binding</keyword>
<sequence length="576" mass="67139">MENIKISVRNLVEFVLRSGDLSSGQYSPKRALEGIKAHQHLQNIKGRYIDKEVSVKLRYPYKDMVFELSGRIDGLALEDEVYVIDEIKSTLKNAADCEENEVHMAQGKFYGYMYCLKKDLKEIKIRLTYFGIKDESLNSYERLYKVEELEDYVRGVIHRYTLFLDIIRKLRKNRDESINSMDFPFDTYRAGQKKMMEDSYRAIRHKKRLFVKAPTGIGKTISTLFPAIKSMIYEENEKIFYLTSKTINREAAKDTISLMVSRGLKIRAIILTAKEKICPFGKCDMEGCEYAKGYFDRINNAITDILENSCMIDREAVIKYSESHKVCPFEFSLDTSLFCDIVICDYNYAFDPSVFLKRFFMDESGNYVFLMDEAHNFIDRARSMYSETLQKQSFLKLRKSIKKEIEGKSFIAKELDDIIKSTSKVNSQFLRLRSKDLEDKVFKDYPKGLFKASKDFIEAVEIYLASEEYAKQEAYYDELMEVYFQAYSFLRIGEYYGDGYVTILYENDKDTAVKLYCVDPSQIIKENLKRCIALVAFSATLIPASYYIEMMGGFEDAVYLMLDSPRIICLDPVFMV</sequence>
<proteinExistence type="inferred from homology"/>
<dbReference type="SMART" id="SM00488">
    <property type="entry name" value="DEXDc2"/>
    <property type="match status" value="1"/>
</dbReference>
<evidence type="ECO:0000256" key="3">
    <source>
        <dbReference type="ARBA" id="ARBA00022840"/>
    </source>
</evidence>
<dbReference type="Pfam" id="PF06733">
    <property type="entry name" value="DEAD_2"/>
    <property type="match status" value="1"/>
</dbReference>
<dbReference type="Proteomes" id="UP001314903">
    <property type="component" value="Unassembled WGS sequence"/>
</dbReference>
<dbReference type="Gene3D" id="1.10.275.40">
    <property type="match status" value="1"/>
</dbReference>
<dbReference type="PANTHER" id="PTHR11472:SF34">
    <property type="entry name" value="REGULATOR OF TELOMERE ELONGATION HELICASE 1"/>
    <property type="match status" value="1"/>
</dbReference>
<name>A0ABS4KMQ6_9FIRM</name>
<feature type="domain" description="Helicase ATP-binding" evidence="5">
    <location>
        <begin position="178"/>
        <end position="422"/>
    </location>
</feature>
<evidence type="ECO:0000256" key="1">
    <source>
        <dbReference type="ARBA" id="ARBA00022741"/>
    </source>
</evidence>
<dbReference type="RefSeq" id="WP_209662113.1">
    <property type="nucleotide sequence ID" value="NZ_JAGGLI010000070.1"/>
</dbReference>
<dbReference type="InterPro" id="IPR014013">
    <property type="entry name" value="Helic_SF1/SF2_ATP-bd_DinG/Rad3"/>
</dbReference>
<evidence type="ECO:0000256" key="4">
    <source>
        <dbReference type="ARBA" id="ARBA00038058"/>
    </source>
</evidence>
<dbReference type="Gene3D" id="1.10.30.20">
    <property type="entry name" value="Bacterial XPD DNA helicase, FeS cluster domain"/>
    <property type="match status" value="1"/>
</dbReference>
<gene>
    <name evidence="6" type="ORF">J2Z35_002904</name>
</gene>
<dbReference type="EMBL" id="JAGGLI010000070">
    <property type="protein sequence ID" value="MBP2029066.1"/>
    <property type="molecule type" value="Genomic_DNA"/>
</dbReference>
<dbReference type="PROSITE" id="PS51193">
    <property type="entry name" value="HELICASE_ATP_BIND_2"/>
    <property type="match status" value="1"/>
</dbReference>
<reference evidence="6 7" key="1">
    <citation type="submission" date="2021-03" db="EMBL/GenBank/DDBJ databases">
        <title>Genomic Encyclopedia of Type Strains, Phase IV (KMG-IV): sequencing the most valuable type-strain genomes for metagenomic binning, comparative biology and taxonomic classification.</title>
        <authorList>
            <person name="Goeker M."/>
        </authorList>
    </citation>
    <scope>NUCLEOTIDE SEQUENCE [LARGE SCALE GENOMIC DNA]</scope>
    <source>
        <strain evidence="6 7">DSM 27512</strain>
    </source>
</reference>
<dbReference type="InterPro" id="IPR045028">
    <property type="entry name" value="DinG/Rad3-like"/>
</dbReference>
<accession>A0ABS4KMQ6</accession>
<dbReference type="InterPro" id="IPR006554">
    <property type="entry name" value="Helicase-like_DEXD_c2"/>
</dbReference>
<dbReference type="InterPro" id="IPR010614">
    <property type="entry name" value="RAD3-like_helicase_DEAD"/>
</dbReference>
<dbReference type="PANTHER" id="PTHR11472">
    <property type="entry name" value="DNA REPAIR DEAD HELICASE RAD3/XP-D SUBFAMILY MEMBER"/>
    <property type="match status" value="1"/>
</dbReference>
<dbReference type="InterPro" id="IPR027417">
    <property type="entry name" value="P-loop_NTPase"/>
</dbReference>
<organism evidence="6 7">
    <name type="scientific">Acetoanaerobium pronyense</name>
    <dbReference type="NCBI Taxonomy" id="1482736"/>
    <lineage>
        <taxon>Bacteria</taxon>
        <taxon>Bacillati</taxon>
        <taxon>Bacillota</taxon>
        <taxon>Clostridia</taxon>
        <taxon>Peptostreptococcales</taxon>
        <taxon>Filifactoraceae</taxon>
        <taxon>Acetoanaerobium</taxon>
    </lineage>
</organism>
<protein>
    <recommendedName>
        <fullName evidence="5">Helicase ATP-binding domain-containing protein</fullName>
    </recommendedName>
</protein>
<evidence type="ECO:0000313" key="7">
    <source>
        <dbReference type="Proteomes" id="UP001314903"/>
    </source>
</evidence>
<dbReference type="SUPFAM" id="SSF52540">
    <property type="entry name" value="P-loop containing nucleoside triphosphate hydrolases"/>
    <property type="match status" value="1"/>
</dbReference>
<keyword evidence="1" id="KW-0547">Nucleotide-binding</keyword>
<evidence type="ECO:0000256" key="2">
    <source>
        <dbReference type="ARBA" id="ARBA00022801"/>
    </source>
</evidence>
<dbReference type="Gene3D" id="3.40.50.300">
    <property type="entry name" value="P-loop containing nucleotide triphosphate hydrolases"/>
    <property type="match status" value="1"/>
</dbReference>
<dbReference type="InterPro" id="IPR042493">
    <property type="entry name" value="XPD_DNA_FeS"/>
</dbReference>
<keyword evidence="2" id="KW-0378">Hydrolase</keyword>
<comment type="similarity">
    <text evidence="4">Belongs to the helicase family. DinG subfamily.</text>
</comment>
<comment type="caution">
    <text evidence="6">The sequence shown here is derived from an EMBL/GenBank/DDBJ whole genome shotgun (WGS) entry which is preliminary data.</text>
</comment>
<evidence type="ECO:0000313" key="6">
    <source>
        <dbReference type="EMBL" id="MBP2029066.1"/>
    </source>
</evidence>
<evidence type="ECO:0000259" key="5">
    <source>
        <dbReference type="PROSITE" id="PS51193"/>
    </source>
</evidence>
<keyword evidence="7" id="KW-1185">Reference proteome</keyword>